<dbReference type="SUPFAM" id="SSF49785">
    <property type="entry name" value="Galactose-binding domain-like"/>
    <property type="match status" value="2"/>
</dbReference>
<accession>A0A9D1EZK0</accession>
<evidence type="ECO:0000313" key="3">
    <source>
        <dbReference type="Proteomes" id="UP000823928"/>
    </source>
</evidence>
<gene>
    <name evidence="2" type="ORF">IAC10_06980</name>
</gene>
<name>A0A9D1EZK0_9BACT</name>
<protein>
    <submittedName>
        <fullName evidence="2">Discoidin domain-containing protein</fullName>
    </submittedName>
</protein>
<dbReference type="AlphaFoldDB" id="A0A9D1EZK0"/>
<evidence type="ECO:0000259" key="1">
    <source>
        <dbReference type="Pfam" id="PF00754"/>
    </source>
</evidence>
<proteinExistence type="predicted"/>
<dbReference type="Gene3D" id="2.60.120.260">
    <property type="entry name" value="Galactose-binding domain-like"/>
    <property type="match status" value="2"/>
</dbReference>
<dbReference type="Proteomes" id="UP000823928">
    <property type="component" value="Unassembled WGS sequence"/>
</dbReference>
<evidence type="ECO:0000313" key="2">
    <source>
        <dbReference type="EMBL" id="HIS36357.1"/>
    </source>
</evidence>
<dbReference type="InterPro" id="IPR008979">
    <property type="entry name" value="Galactose-bd-like_sf"/>
</dbReference>
<feature type="domain" description="F5/8 type C" evidence="1">
    <location>
        <begin position="435"/>
        <end position="538"/>
    </location>
</feature>
<organism evidence="2 3">
    <name type="scientific">Candidatus Scatousia excrementigallinarum</name>
    <dbReference type="NCBI Taxonomy" id="2840935"/>
    <lineage>
        <taxon>Bacteria</taxon>
        <taxon>Candidatus Scatousia</taxon>
    </lineage>
</organism>
<sequence>MSKIDKLIEFKPKTKAISSDINSNFEQLRVSNNEQEEAINSIFQQFEDYKKNPVHTIECNSDTLEINSETNNFKIAGTSVIRSITRKTNGFVFLEFLDARKLVSSTNLRLQNNTDRVTRKGDIGIYLFEEDTVKEVNYFTHREESTNAYPAQTILDAPKDKNGKPDFIQKIKLTDDIMPIMDSFENDFCAVSSSSQYDSINFMPWKAFRHHNNDSYGWLTVNGITTGWLKIEFKNTSPKVKAFSITSRNNSDANLYSPCDFVIEGSNDDTDWTLLGDYKDNLNWLQNEKRYFALTYFENFKYYRITISKISGAGTYAAIGAFELYESVNDIMPMTARLNFTIDNPLLINTGIGKSGIGKTNRLSQINESLNIENLFNNSYIYLGFKKNAENKFEPFVTSARPAYSNVLQIYSNKNSVPTMISSTTSKEFNYGYKASSSSFYKSEATGGAHLAFNGVRNNKWVANVIGGNQWLQFDFPNYRKIARFSIVASHDDPGGSIKSGYIKGFNGEKWVVLKEITEQSEWIANEVRNFDADLIENCIQFKLEITEIQNMSTRAQVSEFQMYEIADCFVIPENKFYSYNSELKSFEEKEIIYTGRIKTQNNFISDVCSYATENRYISEETDLTASTLYSYFHNLGFDYKNLKVSGWIKDKTTGYTMPWYPDSNYDSAIECNNYGFHIDECQFNIRTPATLMQFKDCDNIARSYNSNVSFVLQVERVF</sequence>
<dbReference type="InterPro" id="IPR000421">
    <property type="entry name" value="FA58C"/>
</dbReference>
<comment type="caution">
    <text evidence="2">The sequence shown here is derived from an EMBL/GenBank/DDBJ whole genome shotgun (WGS) entry which is preliminary data.</text>
</comment>
<reference evidence="2" key="2">
    <citation type="journal article" date="2021" name="PeerJ">
        <title>Extensive microbial diversity within the chicken gut microbiome revealed by metagenomics and culture.</title>
        <authorList>
            <person name="Gilroy R."/>
            <person name="Ravi A."/>
            <person name="Getino M."/>
            <person name="Pursley I."/>
            <person name="Horton D.L."/>
            <person name="Alikhan N.F."/>
            <person name="Baker D."/>
            <person name="Gharbi K."/>
            <person name="Hall N."/>
            <person name="Watson M."/>
            <person name="Adriaenssens E.M."/>
            <person name="Foster-Nyarko E."/>
            <person name="Jarju S."/>
            <person name="Secka A."/>
            <person name="Antonio M."/>
            <person name="Oren A."/>
            <person name="Chaudhuri R.R."/>
            <person name="La Ragione R."/>
            <person name="Hildebrand F."/>
            <person name="Pallen M.J."/>
        </authorList>
    </citation>
    <scope>NUCLEOTIDE SEQUENCE</scope>
    <source>
        <strain evidence="2">6276</strain>
    </source>
</reference>
<reference evidence="2" key="1">
    <citation type="submission" date="2020-10" db="EMBL/GenBank/DDBJ databases">
        <authorList>
            <person name="Gilroy R."/>
        </authorList>
    </citation>
    <scope>NUCLEOTIDE SEQUENCE</scope>
    <source>
        <strain evidence="2">6276</strain>
    </source>
</reference>
<dbReference type="EMBL" id="DVIU01000137">
    <property type="protein sequence ID" value="HIS36357.1"/>
    <property type="molecule type" value="Genomic_DNA"/>
</dbReference>
<dbReference type="Pfam" id="PF00754">
    <property type="entry name" value="F5_F8_type_C"/>
    <property type="match status" value="1"/>
</dbReference>